<evidence type="ECO:0008006" key="14">
    <source>
        <dbReference type="Google" id="ProtNLM"/>
    </source>
</evidence>
<keyword evidence="3" id="KW-0813">Transport</keyword>
<feature type="domain" description="CSC1/OSCA1-like N-terminal transmembrane" evidence="10">
    <location>
        <begin position="89"/>
        <end position="171"/>
    </location>
</feature>
<evidence type="ECO:0000256" key="5">
    <source>
        <dbReference type="ARBA" id="ARBA00022989"/>
    </source>
</evidence>
<dbReference type="Ensembl" id="ENSSPUT00000010636.1">
    <property type="protein sequence ID" value="ENSSPUP00000009982.1"/>
    <property type="gene ID" value="ENSSPUG00000007703.1"/>
</dbReference>
<evidence type="ECO:0000256" key="4">
    <source>
        <dbReference type="ARBA" id="ARBA00022692"/>
    </source>
</evidence>
<evidence type="ECO:0000256" key="2">
    <source>
        <dbReference type="ARBA" id="ARBA00007779"/>
    </source>
</evidence>
<dbReference type="Gene3D" id="3.30.70.330">
    <property type="match status" value="1"/>
</dbReference>
<dbReference type="PANTHER" id="PTHR13018">
    <property type="entry name" value="PROBABLE MEMBRANE PROTEIN DUF221-RELATED"/>
    <property type="match status" value="1"/>
</dbReference>
<dbReference type="GO" id="GO:0005227">
    <property type="term" value="F:calcium-activated cation channel activity"/>
    <property type="evidence" value="ECO:0007669"/>
    <property type="project" value="InterPro"/>
</dbReference>
<dbReference type="AlphaFoldDB" id="A0A8D0GKU9"/>
<dbReference type="InterPro" id="IPR003864">
    <property type="entry name" value="CSC1/OSCA1-like_7TM"/>
</dbReference>
<keyword evidence="5 8" id="KW-1133">Transmembrane helix</keyword>
<dbReference type="GeneTree" id="ENSGT00940000159576"/>
<comment type="similarity">
    <text evidence="2">Belongs to the CSC1 (TC 1.A.17) family.</text>
</comment>
<dbReference type="OMA" id="DPTQVIW"/>
<feature type="transmembrane region" description="Helical" evidence="8">
    <location>
        <begin position="424"/>
        <end position="447"/>
    </location>
</feature>
<dbReference type="InterPro" id="IPR035979">
    <property type="entry name" value="RBD_domain_sf"/>
</dbReference>
<evidence type="ECO:0000259" key="10">
    <source>
        <dbReference type="Pfam" id="PF13967"/>
    </source>
</evidence>
<dbReference type="PANTHER" id="PTHR13018:SF24">
    <property type="entry name" value="CSC1-LIKE PROTEIN 1"/>
    <property type="match status" value="1"/>
</dbReference>
<feature type="transmembrane region" description="Helical" evidence="8">
    <location>
        <begin position="515"/>
        <end position="532"/>
    </location>
</feature>
<dbReference type="GO" id="GO:0003676">
    <property type="term" value="F:nucleic acid binding"/>
    <property type="evidence" value="ECO:0007669"/>
    <property type="project" value="InterPro"/>
</dbReference>
<feature type="domain" description="CSC1/OSCA1-like 7TM region" evidence="9">
    <location>
        <begin position="383"/>
        <end position="632"/>
    </location>
</feature>
<evidence type="ECO:0000256" key="7">
    <source>
        <dbReference type="ARBA" id="ARBA00036634"/>
    </source>
</evidence>
<sequence length="693" mass="80359">MIPSLFLDVGHSRLVYFWNRSRLTGSPNETYCYSSAQGSTVLQGVTFGGVPTVLLLDVICFLVLMLLFSIIRKKFWDYGRIALVSETESDEEIQEKCGDDAIHYLAFQRHIICLLVIVSILSVCIILPVNLSGDLLVTLIANLRKEGINNNLLWLHTIFAAIYLILTVIFMRHHTRDIHYKEENTVKRTLFVTGLPRNAQQEAIKQHFTDAYPSCNVQEVQLCYDVAKLIYLFKERYLKKAEKSMMYFTHLYQKHGTRLQINPKPLGNLCCCETRGCEREDAIDFYTKVTSKYLHEYLEEEHKVHDKPLGMAFVTFQEKPMATYVLKDFNACKCQGFRCKGEPQPSSYSKELGISKWNVTYATYPENIYWWNLSVQGVSWWFRWLCINLLLFIVLFFLTTPSIIITTMDKFNVTKPIRYLNNPIISQFFPTLLLWSFSSLLPTIVYYSTLFESHWTKSGENRIMMHKVYIFLIFMVLILPSLGLTSLDFFFRWLFDRVSAETAVRLECVFLPDQGAFFVNYVIASAFVGNALELMRLPGLLLYTIRMIMARSTAERRNIQQHQAYEFEFGAMYAWMLCVFTVIIAYSITCPIIVPFGLIYILLKHTVDRHNLYYAYLPAKLDRKIHFAAVNQALAAPILCLIWLCFFSFLRLGNLTHTGHVQCFPSIVCFLFVCISDAVDTIWKIQNSCHSDI</sequence>
<evidence type="ECO:0000256" key="1">
    <source>
        <dbReference type="ARBA" id="ARBA00004127"/>
    </source>
</evidence>
<evidence type="ECO:0000313" key="13">
    <source>
        <dbReference type="Proteomes" id="UP000694392"/>
    </source>
</evidence>
<feature type="transmembrane region" description="Helical" evidence="8">
    <location>
        <begin position="468"/>
        <end position="495"/>
    </location>
</feature>
<dbReference type="Pfam" id="PF14703">
    <property type="entry name" value="PHM7_cyt"/>
    <property type="match status" value="1"/>
</dbReference>
<reference evidence="12" key="1">
    <citation type="submission" date="2025-08" db="UniProtKB">
        <authorList>
            <consortium name="Ensembl"/>
        </authorList>
    </citation>
    <scope>IDENTIFICATION</scope>
</reference>
<dbReference type="InterPro" id="IPR045122">
    <property type="entry name" value="Csc1-like"/>
</dbReference>
<protein>
    <recommendedName>
        <fullName evidence="14">Transmembrane protein 63A</fullName>
    </recommendedName>
</protein>
<dbReference type="InterPro" id="IPR032880">
    <property type="entry name" value="CSC1/OSCA1-like_N"/>
</dbReference>
<evidence type="ECO:0000256" key="3">
    <source>
        <dbReference type="ARBA" id="ARBA00022448"/>
    </source>
</evidence>
<proteinExistence type="inferred from homology"/>
<feature type="transmembrane region" description="Helical" evidence="8">
    <location>
        <begin position="111"/>
        <end position="131"/>
    </location>
</feature>
<feature type="transmembrane region" description="Helical" evidence="8">
    <location>
        <begin position="574"/>
        <end position="603"/>
    </location>
</feature>
<feature type="transmembrane region" description="Helical" evidence="8">
    <location>
        <begin position="151"/>
        <end position="171"/>
    </location>
</feature>
<comment type="subcellular location">
    <subcellularLocation>
        <location evidence="1">Endomembrane system</location>
        <topology evidence="1">Multi-pass membrane protein</topology>
    </subcellularLocation>
</comment>
<comment type="catalytic activity">
    <reaction evidence="7">
        <text>Ca(2+)(in) = Ca(2+)(out)</text>
        <dbReference type="Rhea" id="RHEA:29671"/>
        <dbReference type="ChEBI" id="CHEBI:29108"/>
    </reaction>
</comment>
<dbReference type="GO" id="GO:0012505">
    <property type="term" value="C:endomembrane system"/>
    <property type="evidence" value="ECO:0007669"/>
    <property type="project" value="UniProtKB-SubCell"/>
</dbReference>
<feature type="domain" description="CSC1/OSCA1-like cytosolic" evidence="11">
    <location>
        <begin position="187"/>
        <end position="372"/>
    </location>
</feature>
<keyword evidence="6 8" id="KW-0472">Membrane</keyword>
<evidence type="ECO:0000256" key="8">
    <source>
        <dbReference type="SAM" id="Phobius"/>
    </source>
</evidence>
<feature type="transmembrane region" description="Helical" evidence="8">
    <location>
        <begin position="381"/>
        <end position="404"/>
    </location>
</feature>
<evidence type="ECO:0000259" key="11">
    <source>
        <dbReference type="Pfam" id="PF14703"/>
    </source>
</evidence>
<evidence type="ECO:0000313" key="12">
    <source>
        <dbReference type="Ensembl" id="ENSSPUP00000009982.1"/>
    </source>
</evidence>
<dbReference type="GO" id="GO:0005886">
    <property type="term" value="C:plasma membrane"/>
    <property type="evidence" value="ECO:0007669"/>
    <property type="project" value="TreeGrafter"/>
</dbReference>
<accession>A0A8D0GKU9</accession>
<keyword evidence="13" id="KW-1185">Reference proteome</keyword>
<feature type="transmembrane region" description="Helical" evidence="8">
    <location>
        <begin position="633"/>
        <end position="652"/>
    </location>
</feature>
<feature type="transmembrane region" description="Helical" evidence="8">
    <location>
        <begin position="52"/>
        <end position="71"/>
    </location>
</feature>
<keyword evidence="4 8" id="KW-0812">Transmembrane</keyword>
<dbReference type="InterPro" id="IPR027815">
    <property type="entry name" value="CSC1/OSCA1-like_cyt"/>
</dbReference>
<dbReference type="Pfam" id="PF02714">
    <property type="entry name" value="RSN1_7TM"/>
    <property type="match status" value="1"/>
</dbReference>
<organism evidence="12 13">
    <name type="scientific">Sphenodon punctatus</name>
    <name type="common">Tuatara</name>
    <name type="synonym">Hatteria punctata</name>
    <dbReference type="NCBI Taxonomy" id="8508"/>
    <lineage>
        <taxon>Eukaryota</taxon>
        <taxon>Metazoa</taxon>
        <taxon>Chordata</taxon>
        <taxon>Craniata</taxon>
        <taxon>Vertebrata</taxon>
        <taxon>Euteleostomi</taxon>
        <taxon>Lepidosauria</taxon>
        <taxon>Sphenodontia</taxon>
        <taxon>Sphenodontidae</taxon>
        <taxon>Sphenodon</taxon>
    </lineage>
</organism>
<evidence type="ECO:0000256" key="6">
    <source>
        <dbReference type="ARBA" id="ARBA00023136"/>
    </source>
</evidence>
<evidence type="ECO:0000259" key="9">
    <source>
        <dbReference type="Pfam" id="PF02714"/>
    </source>
</evidence>
<dbReference type="InterPro" id="IPR012677">
    <property type="entry name" value="Nucleotide-bd_a/b_plait_sf"/>
</dbReference>
<reference evidence="12" key="2">
    <citation type="submission" date="2025-09" db="UniProtKB">
        <authorList>
            <consortium name="Ensembl"/>
        </authorList>
    </citation>
    <scope>IDENTIFICATION</scope>
</reference>
<name>A0A8D0GKU9_SPHPU</name>
<dbReference type="Pfam" id="PF13967">
    <property type="entry name" value="RSN1_TM"/>
    <property type="match status" value="1"/>
</dbReference>
<dbReference type="SUPFAM" id="SSF54928">
    <property type="entry name" value="RNA-binding domain, RBD"/>
    <property type="match status" value="1"/>
</dbReference>
<dbReference type="Proteomes" id="UP000694392">
    <property type="component" value="Unplaced"/>
</dbReference>